<proteinExistence type="predicted"/>
<evidence type="ECO:0000256" key="1">
    <source>
        <dbReference type="SAM" id="MobiDB-lite"/>
    </source>
</evidence>
<evidence type="ECO:0000259" key="2">
    <source>
        <dbReference type="Pfam" id="PF00646"/>
    </source>
</evidence>
<dbReference type="InterPro" id="IPR001810">
    <property type="entry name" value="F-box_dom"/>
</dbReference>
<dbReference type="OMA" id="DELQCRR"/>
<feature type="compositionally biased region" description="Acidic residues" evidence="1">
    <location>
        <begin position="306"/>
        <end position="327"/>
    </location>
</feature>
<accession>A0A3B6JRS3</accession>
<dbReference type="PANTHER" id="PTHR34223:SF104">
    <property type="entry name" value="F-BOX DOMAIN-CONTAINING PROTEIN"/>
    <property type="match status" value="1"/>
</dbReference>
<dbReference type="Gramene" id="TraesWEE_scaffold_053891_01G000400.1">
    <property type="protein sequence ID" value="TraesWEE_scaffold_053891_01G000400.1"/>
    <property type="gene ID" value="TraesWEE_scaffold_053891_01G000400"/>
</dbReference>
<organism evidence="3">
    <name type="scientific">Triticum aestivum</name>
    <name type="common">Wheat</name>
    <dbReference type="NCBI Taxonomy" id="4565"/>
    <lineage>
        <taxon>Eukaryota</taxon>
        <taxon>Viridiplantae</taxon>
        <taxon>Streptophyta</taxon>
        <taxon>Embryophyta</taxon>
        <taxon>Tracheophyta</taxon>
        <taxon>Spermatophyta</taxon>
        <taxon>Magnoliopsida</taxon>
        <taxon>Liliopsida</taxon>
        <taxon>Poales</taxon>
        <taxon>Poaceae</taxon>
        <taxon>BOP clade</taxon>
        <taxon>Pooideae</taxon>
        <taxon>Triticodae</taxon>
        <taxon>Triticeae</taxon>
        <taxon>Triticinae</taxon>
        <taxon>Triticum</taxon>
    </lineage>
</organism>
<dbReference type="Pfam" id="PF00646">
    <property type="entry name" value="F-box"/>
    <property type="match status" value="1"/>
</dbReference>
<sequence>MHADAMEVAGGKRKRAASSDAGAGDGTDCLSNLPDCLLHGILSQLRSRQAVQTCALSRRWRQLWRAVPCVDIDAADFLVQVDGNPTIVVSDPSDHETEAALARLEDFADSLLSRRSLSAALMTGSALDTLRLRIHRQDTGGPRSSTGTAMLSRWIRRGLRLSPAELDVTGDGGPIKLPSLFSSAGGRRITKLRLDNVLLHRDAEGLLGSGGLPALEDLELSNVLLLPGVSVIASDTLRTLTVVDASRQSGLRRRSIIGIVAPRLASLRLEFRLARLTTVSFTVDEASSSCLAHASLRVLDIGEPRQDDDDHDDDSDGDDSDGDELDQQDTRSLVSDLSRILGSLCNVTSLHLSGFDDMTV</sequence>
<dbReference type="Proteomes" id="UP000019116">
    <property type="component" value="Chromosome 4D"/>
</dbReference>
<dbReference type="Gramene" id="TraesROB_scaffold_050874_01G000200.1">
    <property type="protein sequence ID" value="TraesROB_scaffold_050874_01G000200.1"/>
    <property type="gene ID" value="TraesROB_scaffold_050874_01G000200"/>
</dbReference>
<dbReference type="CDD" id="cd22160">
    <property type="entry name" value="F-box_AtFBL13-like"/>
    <property type="match status" value="1"/>
</dbReference>
<dbReference type="AlphaFoldDB" id="A0A3B6JRS3"/>
<keyword evidence="4" id="KW-1185">Reference proteome</keyword>
<feature type="region of interest" description="Disordered" evidence="1">
    <location>
        <begin position="1"/>
        <end position="24"/>
    </location>
</feature>
<evidence type="ECO:0000313" key="3">
    <source>
        <dbReference type="EnsemblPlants" id="TraesCS4D02G364300.1"/>
    </source>
</evidence>
<dbReference type="SUPFAM" id="SSF52047">
    <property type="entry name" value="RNI-like"/>
    <property type="match status" value="1"/>
</dbReference>
<dbReference type="PANTHER" id="PTHR34223">
    <property type="entry name" value="OS11G0201299 PROTEIN"/>
    <property type="match status" value="1"/>
</dbReference>
<reference evidence="3" key="2">
    <citation type="submission" date="2018-10" db="UniProtKB">
        <authorList>
            <consortium name="EnsemblPlants"/>
        </authorList>
    </citation>
    <scope>IDENTIFICATION</scope>
</reference>
<dbReference type="EnsemblPlants" id="TraesCS4D02G364300.1">
    <property type="protein sequence ID" value="TraesCS4D02G364300.1"/>
    <property type="gene ID" value="TraesCS4D02G364300"/>
</dbReference>
<feature type="domain" description="F-box" evidence="2">
    <location>
        <begin position="30"/>
        <end position="67"/>
    </location>
</feature>
<dbReference type="InterPro" id="IPR036047">
    <property type="entry name" value="F-box-like_dom_sf"/>
</dbReference>
<name>A0A3B6JRS3_WHEAT</name>
<dbReference type="Gene3D" id="1.20.1280.50">
    <property type="match status" value="1"/>
</dbReference>
<evidence type="ECO:0000313" key="4">
    <source>
        <dbReference type="Proteomes" id="UP000019116"/>
    </source>
</evidence>
<dbReference type="Gramene" id="TraesCAD_scaffold_060503_01G000200.1">
    <property type="protein sequence ID" value="TraesCAD_scaffold_060503_01G000200.1"/>
    <property type="gene ID" value="TraesCAD_scaffold_060503_01G000200"/>
</dbReference>
<dbReference type="Gramene" id="TraesCS4D02G364300.1">
    <property type="protein sequence ID" value="TraesCS4D02G364300.1"/>
    <property type="gene ID" value="TraesCS4D02G364300"/>
</dbReference>
<dbReference type="Gramene" id="TraesCS4D03G0834400.1">
    <property type="protein sequence ID" value="TraesCS4D03G0834400.1.CDS"/>
    <property type="gene ID" value="TraesCS4D03G0834400"/>
</dbReference>
<dbReference type="OrthoDB" id="656793at2759"/>
<dbReference type="STRING" id="4565.A0A3B6JRS3"/>
<reference evidence="3" key="1">
    <citation type="submission" date="2018-08" db="EMBL/GenBank/DDBJ databases">
        <authorList>
            <person name="Rossello M."/>
        </authorList>
    </citation>
    <scope>NUCLEOTIDE SEQUENCE [LARGE SCALE GENOMIC DNA]</scope>
    <source>
        <strain evidence="3">cv. Chinese Spring</strain>
    </source>
</reference>
<feature type="region of interest" description="Disordered" evidence="1">
    <location>
        <begin position="302"/>
        <end position="329"/>
    </location>
</feature>
<dbReference type="Gramene" id="TraesCLE_scaffold_058089_01G000400.1">
    <property type="protein sequence ID" value="TraesCLE_scaffold_058089_01G000400.1"/>
    <property type="gene ID" value="TraesCLE_scaffold_058089_01G000400"/>
</dbReference>
<dbReference type="InterPro" id="IPR053197">
    <property type="entry name" value="F-box_SCFL_complex_component"/>
</dbReference>
<dbReference type="InterPro" id="IPR053781">
    <property type="entry name" value="F-box_AtFBL13-like"/>
</dbReference>
<dbReference type="SUPFAM" id="SSF81383">
    <property type="entry name" value="F-box domain"/>
    <property type="match status" value="1"/>
</dbReference>
<protein>
    <recommendedName>
        <fullName evidence="2">F-box domain-containing protein</fullName>
    </recommendedName>
</protein>